<keyword evidence="5" id="KW-1185">Reference proteome</keyword>
<feature type="region of interest" description="Disordered" evidence="2">
    <location>
        <begin position="428"/>
        <end position="490"/>
    </location>
</feature>
<keyword evidence="1" id="KW-0645">Protease</keyword>
<dbReference type="GO" id="GO:0016579">
    <property type="term" value="P:protein deubiquitination"/>
    <property type="evidence" value="ECO:0007669"/>
    <property type="project" value="InterPro"/>
</dbReference>
<keyword evidence="1" id="KW-0378">Hydrolase</keyword>
<evidence type="ECO:0000313" key="5">
    <source>
        <dbReference type="Proteomes" id="UP000008743"/>
    </source>
</evidence>
<dbReference type="Gene3D" id="3.90.70.10">
    <property type="entry name" value="Cysteine proteinases"/>
    <property type="match status" value="1"/>
</dbReference>
<feature type="compositionally biased region" description="Low complexity" evidence="2">
    <location>
        <begin position="429"/>
        <end position="449"/>
    </location>
</feature>
<reference evidence="4" key="2">
    <citation type="submission" date="2011-02" db="EMBL/GenBank/DDBJ databases">
        <title>The Genome Sequence of Capsaspora owczarzaki ATCC 30864.</title>
        <authorList>
            <consortium name="The Broad Institute Genome Sequencing Platform"/>
            <person name="Russ C."/>
            <person name="Cuomo C."/>
            <person name="Burger G."/>
            <person name="Gray M.W."/>
            <person name="Holland P.W.H."/>
            <person name="King N."/>
            <person name="Lang F.B.F."/>
            <person name="Roger A.J."/>
            <person name="Ruiz-Trillo I."/>
            <person name="Young S.K."/>
            <person name="Zeng Q."/>
            <person name="Gargeya S."/>
            <person name="Alvarado L."/>
            <person name="Berlin A."/>
            <person name="Chapman S.B."/>
            <person name="Chen Z."/>
            <person name="Freedman E."/>
            <person name="Gellesch M."/>
            <person name="Goldberg J."/>
            <person name="Griggs A."/>
            <person name="Gujja S."/>
            <person name="Heilman E."/>
            <person name="Heiman D."/>
            <person name="Howarth C."/>
            <person name="Mehta T."/>
            <person name="Neiman D."/>
            <person name="Pearson M."/>
            <person name="Roberts A."/>
            <person name="Saif S."/>
            <person name="Shea T."/>
            <person name="Shenoy N."/>
            <person name="Sisk P."/>
            <person name="Stolte C."/>
            <person name="Sykes S."/>
            <person name="White J."/>
            <person name="Yandava C."/>
            <person name="Haas B."/>
            <person name="Nusbaum C."/>
            <person name="Birren B."/>
        </authorList>
    </citation>
    <scope>NUCLEOTIDE SEQUENCE</scope>
    <source>
        <strain evidence="4">ATCC 30864</strain>
    </source>
</reference>
<feature type="region of interest" description="Disordered" evidence="2">
    <location>
        <begin position="170"/>
        <end position="190"/>
    </location>
</feature>
<feature type="region of interest" description="Disordered" evidence="2">
    <location>
        <begin position="513"/>
        <end position="535"/>
    </location>
</feature>
<dbReference type="InterPro" id="IPR001394">
    <property type="entry name" value="Peptidase_C19_UCH"/>
</dbReference>
<feature type="compositionally biased region" description="Basic and acidic residues" evidence="2">
    <location>
        <begin position="855"/>
        <end position="865"/>
    </location>
</feature>
<dbReference type="PROSITE" id="PS00972">
    <property type="entry name" value="USP_1"/>
    <property type="match status" value="1"/>
</dbReference>
<comment type="similarity">
    <text evidence="1">Belongs to the peptidase C19 family.</text>
</comment>
<gene>
    <name evidence="4" type="ORF">CAOG_007536</name>
</gene>
<feature type="compositionally biased region" description="Polar residues" evidence="2">
    <location>
        <begin position="450"/>
        <end position="459"/>
    </location>
</feature>
<evidence type="ECO:0000313" key="4">
    <source>
        <dbReference type="EMBL" id="KJE97053.1"/>
    </source>
</evidence>
<feature type="compositionally biased region" description="Low complexity" evidence="2">
    <location>
        <begin position="513"/>
        <end position="531"/>
    </location>
</feature>
<dbReference type="PANTHER" id="PTHR24006">
    <property type="entry name" value="UBIQUITIN CARBOXYL-TERMINAL HYDROLASE"/>
    <property type="match status" value="1"/>
</dbReference>
<name>A0A0D2WWT6_CAPO3</name>
<dbReference type="GO" id="GO:0004843">
    <property type="term" value="F:cysteine-type deubiquitinase activity"/>
    <property type="evidence" value="ECO:0007669"/>
    <property type="project" value="UniProtKB-UniRule"/>
</dbReference>
<dbReference type="Pfam" id="PF00443">
    <property type="entry name" value="UCH"/>
    <property type="match status" value="1"/>
</dbReference>
<dbReference type="InParanoid" id="A0A0D2WWT6"/>
<accession>A0A0D2WWT6</accession>
<dbReference type="OrthoDB" id="2248014at2759"/>
<dbReference type="InterPro" id="IPR050164">
    <property type="entry name" value="Peptidase_C19"/>
</dbReference>
<dbReference type="GO" id="GO:0006508">
    <property type="term" value="P:proteolysis"/>
    <property type="evidence" value="ECO:0007669"/>
    <property type="project" value="UniProtKB-KW"/>
</dbReference>
<feature type="domain" description="USP" evidence="3">
    <location>
        <begin position="303"/>
        <end position="841"/>
    </location>
</feature>
<dbReference type="AlphaFoldDB" id="A0A0D2WWT6"/>
<dbReference type="Proteomes" id="UP000008743">
    <property type="component" value="Unassembled WGS sequence"/>
</dbReference>
<dbReference type="SUPFAM" id="SSF54001">
    <property type="entry name" value="Cysteine proteinases"/>
    <property type="match status" value="1"/>
</dbReference>
<feature type="compositionally biased region" description="Polar residues" evidence="2">
    <location>
        <begin position="468"/>
        <end position="478"/>
    </location>
</feature>
<dbReference type="RefSeq" id="XP_004343410.1">
    <property type="nucleotide sequence ID" value="XM_004343360.2"/>
</dbReference>
<evidence type="ECO:0000256" key="1">
    <source>
        <dbReference type="RuleBase" id="RU366025"/>
    </source>
</evidence>
<reference evidence="5" key="1">
    <citation type="submission" date="2011-02" db="EMBL/GenBank/DDBJ databases">
        <title>The Genome Sequence of Capsaspora owczarzaki ATCC 30864.</title>
        <authorList>
            <person name="Russ C."/>
            <person name="Cuomo C."/>
            <person name="Burger G."/>
            <person name="Gray M.W."/>
            <person name="Holland P.W.H."/>
            <person name="King N."/>
            <person name="Lang F.B.F."/>
            <person name="Roger A.J."/>
            <person name="Ruiz-Trillo I."/>
            <person name="Young S.K."/>
            <person name="Zeng Q."/>
            <person name="Gargeya S."/>
            <person name="Alvarado L."/>
            <person name="Berlin A."/>
            <person name="Chapman S.B."/>
            <person name="Chen Z."/>
            <person name="Freedman E."/>
            <person name="Gellesch M."/>
            <person name="Goldberg J."/>
            <person name="Griggs A."/>
            <person name="Gujja S."/>
            <person name="Heilman E."/>
            <person name="Heiman D."/>
            <person name="Howarth C."/>
            <person name="Mehta T."/>
            <person name="Neiman D."/>
            <person name="Pearson M."/>
            <person name="Roberts A."/>
            <person name="Saif S."/>
            <person name="Shea T."/>
            <person name="Shenoy N."/>
            <person name="Sisk P."/>
            <person name="Stolte C."/>
            <person name="Sykes S."/>
            <person name="White J."/>
            <person name="Yandava C."/>
            <person name="Haas B."/>
            <person name="Nusbaum C."/>
            <person name="Birren B."/>
        </authorList>
    </citation>
    <scope>NUCLEOTIDE SEQUENCE</scope>
    <source>
        <strain evidence="5">ATCC 30864</strain>
    </source>
</reference>
<dbReference type="GO" id="GO:0005634">
    <property type="term" value="C:nucleus"/>
    <property type="evidence" value="ECO:0007669"/>
    <property type="project" value="TreeGrafter"/>
</dbReference>
<organism evidence="4 5">
    <name type="scientific">Capsaspora owczarzaki (strain ATCC 30864)</name>
    <dbReference type="NCBI Taxonomy" id="595528"/>
    <lineage>
        <taxon>Eukaryota</taxon>
        <taxon>Filasterea</taxon>
        <taxon>Capsaspora</taxon>
    </lineage>
</organism>
<feature type="region of interest" description="Disordered" evidence="2">
    <location>
        <begin position="224"/>
        <end position="301"/>
    </location>
</feature>
<feature type="compositionally biased region" description="Polar residues" evidence="2">
    <location>
        <begin position="271"/>
        <end position="297"/>
    </location>
</feature>
<dbReference type="InterPro" id="IPR038765">
    <property type="entry name" value="Papain-like_cys_pep_sf"/>
</dbReference>
<dbReference type="EMBL" id="KE346373">
    <property type="protein sequence ID" value="KJE97053.1"/>
    <property type="molecule type" value="Genomic_DNA"/>
</dbReference>
<feature type="compositionally biased region" description="Low complexity" evidence="2">
    <location>
        <begin position="234"/>
        <end position="267"/>
    </location>
</feature>
<feature type="region of interest" description="Disordered" evidence="2">
    <location>
        <begin position="855"/>
        <end position="907"/>
    </location>
</feature>
<proteinExistence type="inferred from homology"/>
<sequence>MAKAADQTVFSVKLERAEITSGSQCKVVLQASVRLEATVSQIYLKITQRNPKSAESVEKVDLTHEACMFSVHEGPVVYVKWTSQLSQVTRTFKCSFAGCDQSLKQAELFRSFCKNLSNLFAPDLPTKALSEFNKLLHSSEPPQKSILQSWSVPSLPQAGRSVQLDGSFGVLRDENRRPSSNGQAVVSPKSTGYRQVVATACSPSSPMTTSLNYAPTNRLFHSNFPSSNRSLRDSTPSASTSISAAPPLTPSKPLTPSQFFSPPSSRPGYSPFSSTNYSPTTATSSLTFSSPTKTFTRNGDDKIGLENQGNDCYLNAMLQALLHLPLCIQSIEHAYQDLNSSDSQQRPLTRAMLKLVRKLHPSALEVHLPKRDAAIEAASSAAVKMRVGDRYPSFGTSRQQDAHELLTHVLTMLEYELSPLRAAQASTISARTPASDEAAAATSTPAHSTVLEQQPSEGGSSVEFIASDTPSLHSYQSKPTRRRLENDDLGDGDLPALASIILQTDPSVVKAQSPAAQLPAASSSSALPNAQTDPDNPIKRIFSGLERQELECLSCKRLSESTEEFYCLSLELPGPLEAFTAKPSLDSLLHKHFTPHKVERTCEHCGFKTANRTRRILRFPNVLAIHLMRFRNNLSKLTTPVNLGLAVCADNVAHSKATHSQPLILPSVPEPPTPVKRVRNSGAEEQAGDTSASKRSKVDSDNLSEMTEEEQVQFVMAQSIKEAEQQREKEEQELREATIASCISAAQDDIMLLDDDSLLEMPLPGPSASVGSTGAERFKYRLVSVVHHHGGSIQKGHYTSHVLDFHAGRWYECNDERVTPVPLQAPLMQTSNMYMCFFVTPDIFQRAMQRGNAQRHAELVAKQEDDASDGLDVAPASNPTSRVSPDFKATAKPSPGSSTKFATTTSSKPVLEAATRVFGPAERQYTR</sequence>
<protein>
    <recommendedName>
        <fullName evidence="1">Ubiquitin carboxyl-terminal hydrolase</fullName>
        <ecNumber evidence="1">3.4.19.12</ecNumber>
    </recommendedName>
</protein>
<keyword evidence="1" id="KW-0788">Thiol protease</keyword>
<evidence type="ECO:0000259" key="3">
    <source>
        <dbReference type="PROSITE" id="PS50235"/>
    </source>
</evidence>
<feature type="region of interest" description="Disordered" evidence="2">
    <location>
        <begin position="659"/>
        <end position="708"/>
    </location>
</feature>
<dbReference type="PROSITE" id="PS00973">
    <property type="entry name" value="USP_2"/>
    <property type="match status" value="1"/>
</dbReference>
<dbReference type="GO" id="GO:0005829">
    <property type="term" value="C:cytosol"/>
    <property type="evidence" value="ECO:0007669"/>
    <property type="project" value="TreeGrafter"/>
</dbReference>
<keyword evidence="1" id="KW-0833">Ubl conjugation pathway</keyword>
<dbReference type="STRING" id="595528.A0A0D2WWT6"/>
<feature type="compositionally biased region" description="Low complexity" evidence="2">
    <location>
        <begin position="897"/>
        <end position="907"/>
    </location>
</feature>
<dbReference type="CDD" id="cd02257">
    <property type="entry name" value="Peptidase_C19"/>
    <property type="match status" value="1"/>
</dbReference>
<evidence type="ECO:0000256" key="2">
    <source>
        <dbReference type="SAM" id="MobiDB-lite"/>
    </source>
</evidence>
<dbReference type="PROSITE" id="PS50235">
    <property type="entry name" value="USP_3"/>
    <property type="match status" value="1"/>
</dbReference>
<dbReference type="EMBL" id="KE346373">
    <property type="protein sequence ID" value="KJE97054.1"/>
    <property type="molecule type" value="Genomic_DNA"/>
</dbReference>
<dbReference type="EC" id="3.4.19.12" evidence="1"/>
<dbReference type="InterPro" id="IPR018200">
    <property type="entry name" value="USP_CS"/>
</dbReference>
<feature type="compositionally biased region" description="Polar residues" evidence="2">
    <location>
        <begin position="178"/>
        <end position="190"/>
    </location>
</feature>
<comment type="catalytic activity">
    <reaction evidence="1">
        <text>Thiol-dependent hydrolysis of ester, thioester, amide, peptide and isopeptide bonds formed by the C-terminal Gly of ubiquitin (a 76-residue protein attached to proteins as an intracellular targeting signal).</text>
        <dbReference type="EC" id="3.4.19.12"/>
    </reaction>
</comment>
<dbReference type="InterPro" id="IPR028889">
    <property type="entry name" value="USP"/>
</dbReference>